<feature type="region of interest" description="Disordered" evidence="1">
    <location>
        <begin position="498"/>
        <end position="530"/>
    </location>
</feature>
<keyword evidence="3" id="KW-0732">Signal</keyword>
<gene>
    <name evidence="4" type="ORF">GCK32_005062</name>
</gene>
<feature type="signal peptide" evidence="3">
    <location>
        <begin position="1"/>
        <end position="25"/>
    </location>
</feature>
<dbReference type="Proteomes" id="UP001331761">
    <property type="component" value="Unassembled WGS sequence"/>
</dbReference>
<feature type="region of interest" description="Disordered" evidence="1">
    <location>
        <begin position="45"/>
        <end position="89"/>
    </location>
</feature>
<dbReference type="EMBL" id="WIXE01008743">
    <property type="protein sequence ID" value="KAK5979033.1"/>
    <property type="molecule type" value="Genomic_DNA"/>
</dbReference>
<sequence length="540" mass="60882">MVHAAFLDNALVVTSLLTMVADYDASRIQRDKYIRISKAHNAELRGQRAEELSRKSTRHADSVHPVQPPKTRSSPELRFPHTPQHHPYYNASQQRNHSLLQEPPLTYHNYRDRDYQDISPPNHSLYLPSGSRNDRRWRISKEGRYRLPFRGTTNRWPPNHIPWPSGPRRSGPQSTFPPWRSRPRTVPPLPPFDPRQSDHRSTLPSGPSRPKKVSPPFPARDSRQSSYRSTFPRWSPHPRTVLHPGNTNERPTDNSFITTPYPKEPTRITTRTTTFNPKKVKTSSIPPILIFTTQLPPKSSISNSTTKAATITSLQHNASNQPTSRRTKGITTTGAGDGVIGGKNSHPEPSRLTKYEAEYHNGKKLGLITVALLGVLLLLCIALVVVTCVVILRHRKNKSKCKSPSKSSTLQPRRMESAHLNANEFTHTGALKLDQRLKGPVKHSLEGMSEGSLRNVEFDPQLNEIVDIGTNVDIMSAATENEKTGGKSERESHVIKERNKIPVKTVPIGAYSKPADRGSNKSRWKRVQSNKLKVYNPKLK</sequence>
<evidence type="ECO:0000313" key="4">
    <source>
        <dbReference type="EMBL" id="KAK5979033.1"/>
    </source>
</evidence>
<feature type="region of interest" description="Disordered" evidence="1">
    <location>
        <begin position="111"/>
        <end position="132"/>
    </location>
</feature>
<feature type="compositionally biased region" description="Polar residues" evidence="1">
    <location>
        <begin position="245"/>
        <end position="258"/>
    </location>
</feature>
<evidence type="ECO:0000256" key="1">
    <source>
        <dbReference type="SAM" id="MobiDB-lite"/>
    </source>
</evidence>
<accession>A0AAN8G1T9</accession>
<proteinExistence type="predicted"/>
<evidence type="ECO:0000313" key="5">
    <source>
        <dbReference type="Proteomes" id="UP001331761"/>
    </source>
</evidence>
<reference evidence="4 5" key="1">
    <citation type="submission" date="2019-10" db="EMBL/GenBank/DDBJ databases">
        <title>Assembly and Annotation for the nematode Trichostrongylus colubriformis.</title>
        <authorList>
            <person name="Martin J."/>
        </authorList>
    </citation>
    <scope>NUCLEOTIDE SEQUENCE [LARGE SCALE GENOMIC DNA]</scope>
    <source>
        <strain evidence="4">G859</strain>
        <tissue evidence="4">Whole worm</tissue>
    </source>
</reference>
<evidence type="ECO:0000256" key="3">
    <source>
        <dbReference type="SAM" id="SignalP"/>
    </source>
</evidence>
<feature type="chain" id="PRO_5043006369" evidence="3">
    <location>
        <begin position="26"/>
        <end position="540"/>
    </location>
</feature>
<organism evidence="4 5">
    <name type="scientific">Trichostrongylus colubriformis</name>
    <name type="common">Black scour worm</name>
    <dbReference type="NCBI Taxonomy" id="6319"/>
    <lineage>
        <taxon>Eukaryota</taxon>
        <taxon>Metazoa</taxon>
        <taxon>Ecdysozoa</taxon>
        <taxon>Nematoda</taxon>
        <taxon>Chromadorea</taxon>
        <taxon>Rhabditida</taxon>
        <taxon>Rhabditina</taxon>
        <taxon>Rhabditomorpha</taxon>
        <taxon>Strongyloidea</taxon>
        <taxon>Trichostrongylidae</taxon>
        <taxon>Trichostrongylus</taxon>
    </lineage>
</organism>
<keyword evidence="2" id="KW-0812">Transmembrane</keyword>
<feature type="compositionally biased region" description="Polar residues" evidence="1">
    <location>
        <begin position="315"/>
        <end position="334"/>
    </location>
</feature>
<keyword evidence="5" id="KW-1185">Reference proteome</keyword>
<keyword evidence="2" id="KW-0472">Membrane</keyword>
<feature type="transmembrane region" description="Helical" evidence="2">
    <location>
        <begin position="365"/>
        <end position="392"/>
    </location>
</feature>
<feature type="region of interest" description="Disordered" evidence="1">
    <location>
        <begin position="315"/>
        <end position="349"/>
    </location>
</feature>
<feature type="region of interest" description="Disordered" evidence="1">
    <location>
        <begin position="148"/>
        <end position="269"/>
    </location>
</feature>
<protein>
    <submittedName>
        <fullName evidence="4">Uncharacterized protein</fullName>
    </submittedName>
</protein>
<keyword evidence="2" id="KW-1133">Transmembrane helix</keyword>
<evidence type="ECO:0000256" key="2">
    <source>
        <dbReference type="SAM" id="Phobius"/>
    </source>
</evidence>
<feature type="compositionally biased region" description="Basic and acidic residues" evidence="1">
    <location>
        <begin position="45"/>
        <end position="62"/>
    </location>
</feature>
<comment type="caution">
    <text evidence="4">The sequence shown here is derived from an EMBL/GenBank/DDBJ whole genome shotgun (WGS) entry which is preliminary data.</text>
</comment>
<dbReference type="AlphaFoldDB" id="A0AAN8G1T9"/>
<name>A0AAN8G1T9_TRICO</name>